<evidence type="ECO:0000313" key="1">
    <source>
        <dbReference type="EMBL" id="KIP98784.1"/>
    </source>
</evidence>
<proteinExistence type="predicted"/>
<gene>
    <name evidence="1" type="ORF">RU07_21935</name>
</gene>
<dbReference type="EMBL" id="JXQV01000031">
    <property type="protein sequence ID" value="KIP98784.1"/>
    <property type="molecule type" value="Genomic_DNA"/>
</dbReference>
<name>A0A0D0KHH9_AGRTU</name>
<protein>
    <submittedName>
        <fullName evidence="1">Uncharacterized protein</fullName>
    </submittedName>
</protein>
<sequence>MIESTRAVKSESLAGVIERHRGALLLGERVATKWRVITSEALQKAADAEVVSRRALLDYLPRDPEEALEKAMYISALMIAQARSIDVEELENLISTLGY</sequence>
<dbReference type="AlphaFoldDB" id="A0A0D0KHH9"/>
<organism evidence="1 2">
    <name type="scientific">Agrobacterium tumefaciens</name>
    <dbReference type="NCBI Taxonomy" id="358"/>
    <lineage>
        <taxon>Bacteria</taxon>
        <taxon>Pseudomonadati</taxon>
        <taxon>Pseudomonadota</taxon>
        <taxon>Alphaproteobacteria</taxon>
        <taxon>Hyphomicrobiales</taxon>
        <taxon>Rhizobiaceae</taxon>
        <taxon>Rhizobium/Agrobacterium group</taxon>
        <taxon>Agrobacterium</taxon>
        <taxon>Agrobacterium tumefaciens complex</taxon>
    </lineage>
</organism>
<accession>A0A0D0KHH9</accession>
<dbReference type="Proteomes" id="UP000035017">
    <property type="component" value="Unassembled WGS sequence"/>
</dbReference>
<evidence type="ECO:0000313" key="2">
    <source>
        <dbReference type="Proteomes" id="UP000035017"/>
    </source>
</evidence>
<comment type="caution">
    <text evidence="1">The sequence shown here is derived from an EMBL/GenBank/DDBJ whole genome shotgun (WGS) entry which is preliminary data.</text>
</comment>
<reference evidence="1 2" key="1">
    <citation type="submission" date="2014-12" db="EMBL/GenBank/DDBJ databases">
        <title>16Stimator: statistical estimation of ribosomal gene copy numbers from draft genome assemblies.</title>
        <authorList>
            <person name="Perisin M.A."/>
            <person name="Vetter M."/>
            <person name="Gilbert J.A."/>
            <person name="Bergelson J."/>
        </authorList>
    </citation>
    <scope>NUCLEOTIDE SEQUENCE [LARGE SCALE GENOMIC DNA]</scope>
    <source>
        <strain evidence="1 2">MEJ076</strain>
    </source>
</reference>